<dbReference type="EMBL" id="CCBP010000311">
    <property type="protein sequence ID" value="CDO75917.1"/>
    <property type="molecule type" value="Genomic_DNA"/>
</dbReference>
<gene>
    <name evidence="3" type="ORF">BN946_scf184873.g6</name>
</gene>
<feature type="transmembrane region" description="Helical" evidence="2">
    <location>
        <begin position="98"/>
        <end position="118"/>
    </location>
</feature>
<accession>A0A060SN19</accession>
<feature type="region of interest" description="Disordered" evidence="1">
    <location>
        <begin position="311"/>
        <end position="331"/>
    </location>
</feature>
<feature type="transmembrane region" description="Helical" evidence="2">
    <location>
        <begin position="134"/>
        <end position="158"/>
    </location>
</feature>
<comment type="caution">
    <text evidence="3">The sequence shown here is derived from an EMBL/GenBank/DDBJ whole genome shotgun (WGS) entry which is preliminary data.</text>
</comment>
<evidence type="ECO:0000313" key="3">
    <source>
        <dbReference type="EMBL" id="CDO75917.1"/>
    </source>
</evidence>
<organism evidence="3 4">
    <name type="scientific">Pycnoporus cinnabarinus</name>
    <name type="common">Cinnabar-red polypore</name>
    <name type="synonym">Trametes cinnabarina</name>
    <dbReference type="NCBI Taxonomy" id="5643"/>
    <lineage>
        <taxon>Eukaryota</taxon>
        <taxon>Fungi</taxon>
        <taxon>Dikarya</taxon>
        <taxon>Basidiomycota</taxon>
        <taxon>Agaricomycotina</taxon>
        <taxon>Agaricomycetes</taxon>
        <taxon>Polyporales</taxon>
        <taxon>Polyporaceae</taxon>
        <taxon>Trametes</taxon>
    </lineage>
</organism>
<sequence>MPQLSLPKIKAISVFTQSVLCGVHSILYFLAGRQEAADPPLAAVSTASLDVSHSHCAVAPRVCDVAAFLADFGNGGDLAEAGETLDDYEINKHDPTQVLSPVIVVLTTLIGDCFMNMLTLSKMYRIFVVWDRKLISLVIPIIFGAAEVVAAALVGRALCNLPSGLGDGYLWPSVYAPMIAYFTTMLATNISTTLLLLGCIAWHEKKMRHAFKAEYVYKSPHWRVMKTIIQSEALYSAALVISLVLYALRLHASHIAFSMLPPLVVRLVLCIIAKEDSSDMVPGRPGSSQGITYTLVIASIGLSDVLEESLGDSARTERSNSSHYRPGHSAAGASLSPAGAIPLEIFVSPAVGGEGGDSMVELNALRTKMAEGRTGGDEEGDNYARAFKLGA</sequence>
<evidence type="ECO:0000313" key="4">
    <source>
        <dbReference type="Proteomes" id="UP000029665"/>
    </source>
</evidence>
<keyword evidence="4" id="KW-1185">Reference proteome</keyword>
<reference evidence="3" key="1">
    <citation type="submission" date="2014-01" db="EMBL/GenBank/DDBJ databases">
        <title>The genome of the white-rot fungus Pycnoporus cinnabarinus: a basidiomycete model with a versatile arsenal for lignocellulosic biomass breakdown.</title>
        <authorList>
            <person name="Levasseur A."/>
            <person name="Lomascolo A."/>
            <person name="Ruiz-Duenas F.J."/>
            <person name="Uzan E."/>
            <person name="Piumi F."/>
            <person name="Kues U."/>
            <person name="Ram A.F.J."/>
            <person name="Murat C."/>
            <person name="Haon M."/>
            <person name="Benoit I."/>
            <person name="Arfi Y."/>
            <person name="Chevret D."/>
            <person name="Drula E."/>
            <person name="Kwon M.J."/>
            <person name="Gouret P."/>
            <person name="Lesage-Meessen L."/>
            <person name="Lombard V."/>
            <person name="Mariette J."/>
            <person name="Noirot C."/>
            <person name="Park J."/>
            <person name="Patyshakuliyeva A."/>
            <person name="Wieneger R.A.B."/>
            <person name="Wosten H.A.B."/>
            <person name="Martin F."/>
            <person name="Coutinho P.M."/>
            <person name="de Vries R."/>
            <person name="Martinez A.T."/>
            <person name="Klopp C."/>
            <person name="Pontarotti P."/>
            <person name="Henrissat B."/>
            <person name="Record E."/>
        </authorList>
    </citation>
    <scope>NUCLEOTIDE SEQUENCE [LARGE SCALE GENOMIC DNA]</scope>
    <source>
        <strain evidence="3">BRFM137</strain>
    </source>
</reference>
<dbReference type="STRING" id="5643.A0A060SN19"/>
<evidence type="ECO:0008006" key="5">
    <source>
        <dbReference type="Google" id="ProtNLM"/>
    </source>
</evidence>
<dbReference type="HOGENOM" id="CLU_706245_0_0_1"/>
<keyword evidence="2" id="KW-0812">Transmembrane</keyword>
<name>A0A060SN19_PYCCI</name>
<feature type="transmembrane region" description="Helical" evidence="2">
    <location>
        <begin position="233"/>
        <end position="249"/>
    </location>
</feature>
<dbReference type="OrthoDB" id="2758055at2759"/>
<keyword evidence="2" id="KW-0472">Membrane</keyword>
<feature type="transmembrane region" description="Helical" evidence="2">
    <location>
        <begin position="178"/>
        <end position="202"/>
    </location>
</feature>
<proteinExistence type="predicted"/>
<evidence type="ECO:0000256" key="2">
    <source>
        <dbReference type="SAM" id="Phobius"/>
    </source>
</evidence>
<evidence type="ECO:0000256" key="1">
    <source>
        <dbReference type="SAM" id="MobiDB-lite"/>
    </source>
</evidence>
<dbReference type="AlphaFoldDB" id="A0A060SN19"/>
<protein>
    <recommendedName>
        <fullName evidence="5">Integral membrane protein</fullName>
    </recommendedName>
</protein>
<keyword evidence="2" id="KW-1133">Transmembrane helix</keyword>
<feature type="transmembrane region" description="Helical" evidence="2">
    <location>
        <begin position="12"/>
        <end position="31"/>
    </location>
</feature>
<dbReference type="Proteomes" id="UP000029665">
    <property type="component" value="Unassembled WGS sequence"/>
</dbReference>